<dbReference type="Pfam" id="PF06081">
    <property type="entry name" value="ArAE_1"/>
    <property type="match status" value="1"/>
</dbReference>
<feature type="domain" description="Putative aromatic acid exporter C-terminal" evidence="7">
    <location>
        <begin position="151"/>
        <end position="316"/>
    </location>
</feature>
<keyword evidence="9" id="KW-1185">Reference proteome</keyword>
<evidence type="ECO:0000256" key="5">
    <source>
        <dbReference type="ARBA" id="ARBA00023136"/>
    </source>
</evidence>
<evidence type="ECO:0000256" key="6">
    <source>
        <dbReference type="SAM" id="Phobius"/>
    </source>
</evidence>
<comment type="subcellular location">
    <subcellularLocation>
        <location evidence="1">Cell membrane</location>
        <topology evidence="1">Multi-pass membrane protein</topology>
    </subcellularLocation>
</comment>
<evidence type="ECO:0000256" key="4">
    <source>
        <dbReference type="ARBA" id="ARBA00022989"/>
    </source>
</evidence>
<keyword evidence="3 6" id="KW-0812">Transmembrane</keyword>
<dbReference type="AlphaFoldDB" id="A0A1X7JD77"/>
<evidence type="ECO:0000256" key="1">
    <source>
        <dbReference type="ARBA" id="ARBA00004651"/>
    </source>
</evidence>
<name>A0A1X7JD77_9BACL</name>
<feature type="transmembrane region" description="Helical" evidence="6">
    <location>
        <begin position="15"/>
        <end position="46"/>
    </location>
</feature>
<dbReference type="STRING" id="1852522.SAMN06295960_1436"/>
<organism evidence="8 9">
    <name type="scientific">Paenibacillus aquistagni</name>
    <dbReference type="NCBI Taxonomy" id="1852522"/>
    <lineage>
        <taxon>Bacteria</taxon>
        <taxon>Bacillati</taxon>
        <taxon>Bacillota</taxon>
        <taxon>Bacilli</taxon>
        <taxon>Bacillales</taxon>
        <taxon>Paenibacillaceae</taxon>
        <taxon>Paenibacillus</taxon>
    </lineage>
</organism>
<dbReference type="PANTHER" id="PTHR40064:SF1">
    <property type="entry name" value="MEMBRANE PROTEIN"/>
    <property type="match status" value="1"/>
</dbReference>
<dbReference type="EMBL" id="FXAZ01000001">
    <property type="protein sequence ID" value="SMG25524.1"/>
    <property type="molecule type" value="Genomic_DNA"/>
</dbReference>
<dbReference type="InterPro" id="IPR038323">
    <property type="entry name" value="ArAE_1_C_sf"/>
</dbReference>
<feature type="transmembrane region" description="Helical" evidence="6">
    <location>
        <begin position="58"/>
        <end position="88"/>
    </location>
</feature>
<keyword evidence="5 6" id="KW-0472">Membrane</keyword>
<dbReference type="RefSeq" id="WP_085493577.1">
    <property type="nucleotide sequence ID" value="NZ_FXAZ01000001.1"/>
</dbReference>
<dbReference type="Proteomes" id="UP000193834">
    <property type="component" value="Unassembled WGS sequence"/>
</dbReference>
<dbReference type="PANTHER" id="PTHR40064">
    <property type="entry name" value="MEMBRANE PROTEIN-RELATED"/>
    <property type="match status" value="1"/>
</dbReference>
<reference evidence="8 9" key="1">
    <citation type="submission" date="2017-04" db="EMBL/GenBank/DDBJ databases">
        <authorList>
            <person name="Afonso C.L."/>
            <person name="Miller P.J."/>
            <person name="Scott M.A."/>
            <person name="Spackman E."/>
            <person name="Goraichik I."/>
            <person name="Dimitrov K.M."/>
            <person name="Suarez D.L."/>
            <person name="Swayne D.E."/>
        </authorList>
    </citation>
    <scope>NUCLEOTIDE SEQUENCE [LARGE SCALE GENOMIC DNA]</scope>
    <source>
        <strain evidence="8 9">11</strain>
    </source>
</reference>
<dbReference type="OrthoDB" id="357521at2"/>
<feature type="transmembrane region" description="Helical" evidence="6">
    <location>
        <begin position="120"/>
        <end position="144"/>
    </location>
</feature>
<proteinExistence type="predicted"/>
<dbReference type="Pfam" id="PF11728">
    <property type="entry name" value="ArAE_1_C"/>
    <property type="match status" value="1"/>
</dbReference>
<evidence type="ECO:0000313" key="8">
    <source>
        <dbReference type="EMBL" id="SMG25524.1"/>
    </source>
</evidence>
<evidence type="ECO:0000256" key="3">
    <source>
        <dbReference type="ARBA" id="ARBA00022692"/>
    </source>
</evidence>
<evidence type="ECO:0000259" key="7">
    <source>
        <dbReference type="Pfam" id="PF11728"/>
    </source>
</evidence>
<keyword evidence="2" id="KW-1003">Cell membrane</keyword>
<dbReference type="Gene3D" id="1.20.120.940">
    <property type="entry name" value="Putative aromatic acid exporter, C-terminal domain"/>
    <property type="match status" value="1"/>
</dbReference>
<evidence type="ECO:0000313" key="9">
    <source>
        <dbReference type="Proteomes" id="UP000193834"/>
    </source>
</evidence>
<sequence length="333" mass="37735">MIFGFVGFRVIKTAIAAILAIVVASAIGLHNPIGAGTLAIIAVDVTRKKSVKSVSERLFASLVSLLIAWILFSLLGFHLWVLAIYILISFPISAKLNFQQGIVTSAVVVFSFYKTEQASFLVLADVVVQLICGLGAATLVNMVYMPKEDLKLKQAREDVDMLFSKIFSKMSENLQDTSMVWDGQELMEASDKIEEGITLASKALENHIMPSEDMKDEERWLLYFYMRKSQLDQINNMLQLLSEIYLALPQNLRVANLLEQLSVDVKDPMYTGKTEQLLTEFNEQLQYMELPKTREEFEVRATLFQLTREINQYLKIAKKVKQEINLVNVQFSS</sequence>
<dbReference type="InterPro" id="IPR052984">
    <property type="entry name" value="UPF0421"/>
</dbReference>
<accession>A0A1X7JD77</accession>
<gene>
    <name evidence="8" type="ORF">SAMN06295960_1436</name>
</gene>
<evidence type="ECO:0000256" key="2">
    <source>
        <dbReference type="ARBA" id="ARBA00022475"/>
    </source>
</evidence>
<protein>
    <submittedName>
        <fullName evidence="8">Uncharacterized membrane protein YgaE, UPF0421/DUF939 family</fullName>
    </submittedName>
</protein>
<dbReference type="GO" id="GO:0005886">
    <property type="term" value="C:plasma membrane"/>
    <property type="evidence" value="ECO:0007669"/>
    <property type="project" value="UniProtKB-SubCell"/>
</dbReference>
<dbReference type="InterPro" id="IPR010343">
    <property type="entry name" value="ArAE_1"/>
</dbReference>
<keyword evidence="4 6" id="KW-1133">Transmembrane helix</keyword>
<dbReference type="InterPro" id="IPR021062">
    <property type="entry name" value="ArAE_1_C"/>
</dbReference>